<feature type="region of interest" description="Disordered" evidence="1">
    <location>
        <begin position="78"/>
        <end position="119"/>
    </location>
</feature>
<reference evidence="2" key="1">
    <citation type="submission" date="2021-01" db="EMBL/GenBank/DDBJ databases">
        <title>A chromosome-scale assembly of European eel, Anguilla anguilla.</title>
        <authorList>
            <person name="Henkel C."/>
            <person name="Jong-Raadsen S.A."/>
            <person name="Dufour S."/>
            <person name="Weltzien F.-A."/>
            <person name="Palstra A.P."/>
            <person name="Pelster B."/>
            <person name="Spaink H.P."/>
            <person name="Van Den Thillart G.E."/>
            <person name="Jansen H."/>
            <person name="Zahm M."/>
            <person name="Klopp C."/>
            <person name="Cedric C."/>
            <person name="Louis A."/>
            <person name="Berthelot C."/>
            <person name="Parey E."/>
            <person name="Roest Crollius H."/>
            <person name="Montfort J."/>
            <person name="Robinson-Rechavi M."/>
            <person name="Bucao C."/>
            <person name="Bouchez O."/>
            <person name="Gislard M."/>
            <person name="Lluch J."/>
            <person name="Milhes M."/>
            <person name="Lampietro C."/>
            <person name="Lopez Roques C."/>
            <person name="Donnadieu C."/>
            <person name="Braasch I."/>
            <person name="Desvignes T."/>
            <person name="Postlethwait J."/>
            <person name="Bobe J."/>
            <person name="Guiguen Y."/>
            <person name="Dirks R."/>
        </authorList>
    </citation>
    <scope>NUCLEOTIDE SEQUENCE</scope>
    <source>
        <strain evidence="2">Tag_6206</strain>
        <tissue evidence="2">Liver</tissue>
    </source>
</reference>
<feature type="compositionally biased region" description="Basic and acidic residues" evidence="1">
    <location>
        <begin position="92"/>
        <end position="110"/>
    </location>
</feature>
<accession>A0A9D3LRG7</accession>
<dbReference type="Proteomes" id="UP001044222">
    <property type="component" value="Chromosome 18"/>
</dbReference>
<evidence type="ECO:0000256" key="1">
    <source>
        <dbReference type="SAM" id="MobiDB-lite"/>
    </source>
</evidence>
<evidence type="ECO:0000313" key="2">
    <source>
        <dbReference type="EMBL" id="KAG5831353.1"/>
    </source>
</evidence>
<feature type="non-terminal residue" evidence="2">
    <location>
        <position position="119"/>
    </location>
</feature>
<sequence length="119" mass="13299">VLRASQCSVSHFLPQPACASPGPAGRRAPNASSNGLPRHLRSAGPMEGGGAKGGESAEVHSPLREQLWSCRKRWRGGEEALPDRRERKRRGGGREREREKRERHHSERGRGQTQPWCLY</sequence>
<name>A0A9D3LRG7_ANGAN</name>
<comment type="caution">
    <text evidence="2">The sequence shown here is derived from an EMBL/GenBank/DDBJ whole genome shotgun (WGS) entry which is preliminary data.</text>
</comment>
<keyword evidence="3" id="KW-1185">Reference proteome</keyword>
<feature type="region of interest" description="Disordered" evidence="1">
    <location>
        <begin position="1"/>
        <end position="62"/>
    </location>
</feature>
<gene>
    <name evidence="2" type="ORF">ANANG_G00302860</name>
</gene>
<organism evidence="2 3">
    <name type="scientific">Anguilla anguilla</name>
    <name type="common">European freshwater eel</name>
    <name type="synonym">Muraena anguilla</name>
    <dbReference type="NCBI Taxonomy" id="7936"/>
    <lineage>
        <taxon>Eukaryota</taxon>
        <taxon>Metazoa</taxon>
        <taxon>Chordata</taxon>
        <taxon>Craniata</taxon>
        <taxon>Vertebrata</taxon>
        <taxon>Euteleostomi</taxon>
        <taxon>Actinopterygii</taxon>
        <taxon>Neopterygii</taxon>
        <taxon>Teleostei</taxon>
        <taxon>Anguilliformes</taxon>
        <taxon>Anguillidae</taxon>
        <taxon>Anguilla</taxon>
    </lineage>
</organism>
<protein>
    <submittedName>
        <fullName evidence="2">Uncharacterized protein</fullName>
    </submittedName>
</protein>
<dbReference type="AlphaFoldDB" id="A0A9D3LRG7"/>
<dbReference type="EMBL" id="JAFIRN010000018">
    <property type="protein sequence ID" value="KAG5831353.1"/>
    <property type="molecule type" value="Genomic_DNA"/>
</dbReference>
<evidence type="ECO:0000313" key="3">
    <source>
        <dbReference type="Proteomes" id="UP001044222"/>
    </source>
</evidence>
<proteinExistence type="predicted"/>